<organism evidence="3 4">
    <name type="scientific">Mastigocoleus testarum BC008</name>
    <dbReference type="NCBI Taxonomy" id="371196"/>
    <lineage>
        <taxon>Bacteria</taxon>
        <taxon>Bacillati</taxon>
        <taxon>Cyanobacteriota</taxon>
        <taxon>Cyanophyceae</taxon>
        <taxon>Nostocales</taxon>
        <taxon>Hapalosiphonaceae</taxon>
        <taxon>Mastigocoleus</taxon>
    </lineage>
</organism>
<gene>
    <name evidence="2" type="ORF">BC008_10690</name>
    <name evidence="3" type="ORF">BC008_20180</name>
</gene>
<evidence type="ECO:0000313" key="3">
    <source>
        <dbReference type="EMBL" id="KST65154.1"/>
    </source>
</evidence>
<dbReference type="Proteomes" id="UP000053372">
    <property type="component" value="Unassembled WGS sequence"/>
</dbReference>
<comment type="caution">
    <text evidence="3">The sequence shown here is derived from an EMBL/GenBank/DDBJ whole genome shotgun (WGS) entry which is preliminary data.</text>
</comment>
<evidence type="ECO:0000256" key="1">
    <source>
        <dbReference type="SAM" id="MobiDB-lite"/>
    </source>
</evidence>
<sequence length="198" mass="23063">MNHSQSSREIYLSNWSKQQDTSNSNYFQEKQSINFSRKLSVCMEKDVEALMTKLLRDLPGYANRVSQRSRRLSRTTQTYSYMLMAGKPEFSPLPTNILEDTGNRSKKSQDKDVKQVFFTTLERKYIQKKPIQSQQFHRLFLTKTKDGWHMVMMFTQTGSYPKSKPPTPPRDSSNGVVGQAIKTWLRDCRVAESTSRRS</sequence>
<dbReference type="AlphaFoldDB" id="A0A0V7ZL84"/>
<name>A0A0V7ZL84_9CYAN</name>
<proteinExistence type="predicted"/>
<accession>A0A0V7ZL84</accession>
<reference evidence="3 4" key="1">
    <citation type="journal article" date="2015" name="Genome Announc.">
        <title>Draft Genome of the Euendolithic (true boring) Cyanobacterium Mastigocoleus testarum strain BC008.</title>
        <authorList>
            <person name="Guida B.S."/>
            <person name="Garcia-Pichel F."/>
        </authorList>
    </citation>
    <scope>NUCLEOTIDE SEQUENCE [LARGE SCALE GENOMIC DNA]</scope>
    <source>
        <strain evidence="3 4">BC008</strain>
    </source>
</reference>
<evidence type="ECO:0000313" key="2">
    <source>
        <dbReference type="EMBL" id="KST62814.1"/>
    </source>
</evidence>
<dbReference type="EMBL" id="LMTZ01000112">
    <property type="protein sequence ID" value="KST65154.1"/>
    <property type="molecule type" value="Genomic_DNA"/>
</dbReference>
<feature type="region of interest" description="Disordered" evidence="1">
    <location>
        <begin position="158"/>
        <end position="177"/>
    </location>
</feature>
<keyword evidence="4" id="KW-1185">Reference proteome</keyword>
<dbReference type="EMBL" id="LMTZ01000150">
    <property type="protein sequence ID" value="KST62814.1"/>
    <property type="molecule type" value="Genomic_DNA"/>
</dbReference>
<evidence type="ECO:0000313" key="4">
    <source>
        <dbReference type="Proteomes" id="UP000053372"/>
    </source>
</evidence>
<protein>
    <submittedName>
        <fullName evidence="3">Uncharacterized protein</fullName>
    </submittedName>
</protein>